<dbReference type="RefSeq" id="WP_139681891.1">
    <property type="nucleotide sequence ID" value="NZ_CP040847.1"/>
</dbReference>
<dbReference type="SMART" id="SM00943">
    <property type="entry name" value="Prim-Pol"/>
    <property type="match status" value="1"/>
</dbReference>
<feature type="region of interest" description="Disordered" evidence="1">
    <location>
        <begin position="1"/>
        <end position="22"/>
    </location>
</feature>
<dbReference type="EMBL" id="CP040847">
    <property type="protein sequence ID" value="QDA32587.1"/>
    <property type="molecule type" value="Genomic_DNA"/>
</dbReference>
<organism evidence="3 4">
    <name type="scientific">Thermococcus indicus</name>
    <dbReference type="NCBI Taxonomy" id="2586643"/>
    <lineage>
        <taxon>Archaea</taxon>
        <taxon>Methanobacteriati</taxon>
        <taxon>Methanobacteriota</taxon>
        <taxon>Thermococci</taxon>
        <taxon>Thermococcales</taxon>
        <taxon>Thermococcaceae</taxon>
        <taxon>Thermococcus</taxon>
    </lineage>
</organism>
<dbReference type="GeneID" id="40475927"/>
<feature type="domain" description="DNA primase/polymerase bifunctional N-terminal" evidence="2">
    <location>
        <begin position="45"/>
        <end position="204"/>
    </location>
</feature>
<dbReference type="Pfam" id="PF09250">
    <property type="entry name" value="Prim-Pol"/>
    <property type="match status" value="1"/>
</dbReference>
<evidence type="ECO:0000256" key="1">
    <source>
        <dbReference type="SAM" id="MobiDB-lite"/>
    </source>
</evidence>
<dbReference type="InterPro" id="IPR015330">
    <property type="entry name" value="DNA_primase/pol_bifunc_N"/>
</dbReference>
<proteinExistence type="predicted"/>
<dbReference type="KEGG" id="tic:FH039_12045"/>
<reference evidence="3 4" key="1">
    <citation type="submission" date="2019-06" db="EMBL/GenBank/DDBJ databases">
        <title>Thermococcus indicus sp. nov., a Fe(III)-reducing hyperthermophilic archaeon isolated from the Onnuri vent field of the Central Indian Ocean ridge.</title>
        <authorList>
            <person name="Lim J.K."/>
            <person name="Kim Y.J."/>
            <person name="Kwon K.K."/>
        </authorList>
    </citation>
    <scope>NUCLEOTIDE SEQUENCE [LARGE SCALE GENOMIC DNA]</scope>
    <source>
        <strain evidence="3 4">IOH1</strain>
        <plasmid evidence="3 4">pTI1</plasmid>
    </source>
</reference>
<dbReference type="Gene3D" id="3.30.720.160">
    <property type="entry name" value="Bifunctional DNA primase/polymerase, N-terminal"/>
    <property type="match status" value="1"/>
</dbReference>
<dbReference type="CDD" id="cd04859">
    <property type="entry name" value="Prim_Pol"/>
    <property type="match status" value="1"/>
</dbReference>
<sequence length="1048" mass="119817">MREAPEVGVSSGTAPLRSNNSPHLTNELNPYINAPSPKSSLYEWAKFYYAVGLTPLPAKAKAKNPIVNWKDYEEKRPTPEELSKWFKGKTLRQVNIGTLAGKVSSNLIILDFESVEAYKTFMDILDRINPNVATKLENETWIVKTGKGYHLYFRTFRELPYAKVPGVVEVRGDSKHFTVLPPSIHPSGRRYSFSNHPAVGIAELDGEELLAVYTALNEAFGVPIPEDINPTAKAVEVETTATNEPIREVRGGVKAPKEFKTLPSVEVYNLLGPYYVPGTRQDLTLYLSGYLAKAKVDIFNAVDIVLTFVENDLQPDAKTKEEVERRLEALFYSYGKVFGLEELKAHYGEDLTDKLADYLNNLLQRYNLSISKGFIEGRLRAKSSPVKGKEGLREIIEKVLRSKGFSEEDAHDEGLNVLSELSNLLKVDVERTITIPVKVGSTYYANDPKRGILYLTRKRVRVGNDEIIVWEKEYILGYYIKELRVLINPSEDIDRYYNIVFEHPVTKDTLTYTEATIEEVSRDLLTKAGVRNPYKLKGAISSIVEAFVIKGLAEVEIKAPATGFFEVEGELKFFESPKFRLNLPPVNIEKTKEAFKKLEELLEFYHFSDRALANLYFDIQAPLGLIRKQYGRENKILFNFGTPHVGKTLIRKLMGYLWGLREDKSVIGASNITAPQLSHKLNQTTLAITLDEVRNALSNPHIADLLKTATTNIHVKSRIDKNRGYRMTEFHAYASPVIITNYVPQLYIGLEDRLIPVEWDITDKRTKEEVSRFEGRLAQYKEDLAYIGSYLRAFYLQNWDRIKPLILNEDQIEAGRKLLVMVYESLGLSVPEWLRPITLEYEIEQPSEEELFLTTIREDLLEKCRMVGVVEVIDPTTEEERTIKESILNLPWRERIKHLAKRGALPEYMVLGRRKIYIKPTIIRAIRKRTGFELAGGLKNLAQLLGYKYDNFKPIGKAMAISIDDLVEKLPQRIPEEEEDLALIQDLEEVLEATKDNTGFSPVDRVMEGLLKRGWSERDIRHILYKLHDKGELLEFNGRVKLRRDRGE</sequence>
<name>A0A4Y5SNT1_9EURY</name>
<keyword evidence="4" id="KW-1185">Reference proteome</keyword>
<evidence type="ECO:0000259" key="2">
    <source>
        <dbReference type="SMART" id="SM00943"/>
    </source>
</evidence>
<protein>
    <submittedName>
        <fullName evidence="3">Bifunctional DNA primase/polymerase</fullName>
    </submittedName>
</protein>
<evidence type="ECO:0000313" key="4">
    <source>
        <dbReference type="Proteomes" id="UP000306007"/>
    </source>
</evidence>
<dbReference type="SUPFAM" id="SSF56747">
    <property type="entry name" value="Prim-pol domain"/>
    <property type="match status" value="1"/>
</dbReference>
<keyword evidence="3" id="KW-0614">Plasmid</keyword>
<dbReference type="Proteomes" id="UP000306007">
    <property type="component" value="Plasmid pTI1"/>
</dbReference>
<evidence type="ECO:0000313" key="3">
    <source>
        <dbReference type="EMBL" id="QDA32587.1"/>
    </source>
</evidence>
<feature type="compositionally biased region" description="Polar residues" evidence="1">
    <location>
        <begin position="10"/>
        <end position="22"/>
    </location>
</feature>
<geneLocation type="plasmid" evidence="3 4">
    <name>pTI1</name>
</geneLocation>
<accession>A0A4Y5SNT1</accession>
<dbReference type="OrthoDB" id="359409at2157"/>
<gene>
    <name evidence="3" type="ORF">FH039_12045</name>
</gene>
<dbReference type="AlphaFoldDB" id="A0A4Y5SNT1"/>